<dbReference type="EMBL" id="JAGTXO010000036">
    <property type="protein sequence ID" value="KAG8460010.1"/>
    <property type="molecule type" value="Genomic_DNA"/>
</dbReference>
<sequence>MVPVVAAGVPTRLGAFAVWGSGTGVGKTLVSAGLIAAARRRQLPALYLKPVQTGFPGDSDGALVAALAGDVAHALGAHAAAAAGRPLAPADADACAPCRTLFAWAQPVSPHLAVEREGRGVFDERVVRETRDALVAFARGAGASASALALVETAGGPASPGPSGTLQVDLLRPLRLPGVLVGDGALGGISSSLCAHDALTLRGLDTPALVLLDGGLGNEAAIARHTARAGTAVFALAPLRKPAGGGEASRDALAAWLERNEREFDAILASLVAWHAARVRALAAAPADAERMLWWPFTQHSLAAPATVIDSRCGDDLTILTRAPRAAEQRADGRVRAADAAAETRDEVGREKVAEQAGSELLLAPAFDACASWWTQGVGSGAQPEMTRAIAYAAARWGHVMFPEHAHEAALALSQRLLDGCGRGWASRVFFSDDGSTAMEIALKMAFRAYYVSRGLVVPSASPPAGPSGATPELPQLRIVALTNGYHGDTLGAMDAQPPSVFAGPLQSPWYTPRGLFLEPPSLALRDGVWTVELPAELRAAAAETRAADGARWHFRRDALDVAARLASPLAAVYRSAAAAALDDARSADAPPAALVLEPVLQGAGGMVLVDPLFQRVLCEEARARALPVVFDEVFVGMYRLGVPSTSTLLGIRPDIACYAKLLTGGTVPLAVTLATDAVFDAFRGATKPEALLHGHSYSAHAIGCSAACAALDLYADPARNPNWVPARDDGGDGGVDLGAQPPRAGALRELWDEEAVRQISRMPSVERAIAIGTVFAAAVRTASRGYASTATRELVRRLQAHGIRARPLGNVVYMMCSPTTDPLVCARMLAALAHELDGGAMEADAARGHAAERQHGEDSIP</sequence>
<dbReference type="HAMAP" id="MF_00336">
    <property type="entry name" value="BioD"/>
    <property type="match status" value="1"/>
</dbReference>
<dbReference type="GO" id="GO:0004015">
    <property type="term" value="F:adenosylmethionine-8-amino-7-oxononanoate transaminase activity"/>
    <property type="evidence" value="ECO:0007669"/>
    <property type="project" value="TreeGrafter"/>
</dbReference>
<evidence type="ECO:0000256" key="2">
    <source>
        <dbReference type="ARBA" id="ARBA00022576"/>
    </source>
</evidence>
<comment type="caution">
    <text evidence="5">The sequence shown here is derived from an EMBL/GenBank/DDBJ whole genome shotgun (WGS) entry which is preliminary data.</text>
</comment>
<dbReference type="InterPro" id="IPR015421">
    <property type="entry name" value="PyrdxlP-dep_Trfase_major"/>
</dbReference>
<dbReference type="InterPro" id="IPR015422">
    <property type="entry name" value="PyrdxlP-dep_Trfase_small"/>
</dbReference>
<dbReference type="GO" id="GO:0000287">
    <property type="term" value="F:magnesium ion binding"/>
    <property type="evidence" value="ECO:0007669"/>
    <property type="project" value="InterPro"/>
</dbReference>
<dbReference type="GO" id="GO:0009102">
    <property type="term" value="P:biotin biosynthetic process"/>
    <property type="evidence" value="ECO:0007669"/>
    <property type="project" value="UniProtKB-UniPathway"/>
</dbReference>
<keyword evidence="3" id="KW-0808">Transferase</keyword>
<dbReference type="UniPathway" id="UPA00078"/>
<dbReference type="CDD" id="cd03109">
    <property type="entry name" value="DTBS"/>
    <property type="match status" value="1"/>
</dbReference>
<evidence type="ECO:0008006" key="7">
    <source>
        <dbReference type="Google" id="ProtNLM"/>
    </source>
</evidence>
<evidence type="ECO:0000313" key="5">
    <source>
        <dbReference type="EMBL" id="KAG8460010.1"/>
    </source>
</evidence>
<dbReference type="InterPro" id="IPR005814">
    <property type="entry name" value="Aminotrans_3"/>
</dbReference>
<dbReference type="Gene3D" id="3.40.50.300">
    <property type="entry name" value="P-loop containing nucleotide triphosphate hydrolases"/>
    <property type="match status" value="1"/>
</dbReference>
<dbReference type="Gene3D" id="3.90.1150.10">
    <property type="entry name" value="Aspartate Aminotransferase, domain 1"/>
    <property type="match status" value="1"/>
</dbReference>
<dbReference type="GO" id="GO:0005524">
    <property type="term" value="F:ATP binding"/>
    <property type="evidence" value="ECO:0007669"/>
    <property type="project" value="InterPro"/>
</dbReference>
<comment type="subcellular location">
    <subcellularLocation>
        <location evidence="1">Mitochondrion</location>
    </subcellularLocation>
</comment>
<name>A0A8J6C7Q3_DIALT</name>
<accession>A0A8J6C7Q3</accession>
<keyword evidence="4" id="KW-0663">Pyridoxal phosphate</keyword>
<protein>
    <recommendedName>
        <fullName evidence="7">Adenosylmethionine-8-amino-7-oxononanoate aminotransferase</fullName>
    </recommendedName>
</protein>
<dbReference type="GO" id="GO:0004141">
    <property type="term" value="F:dethiobiotin synthase activity"/>
    <property type="evidence" value="ECO:0007669"/>
    <property type="project" value="InterPro"/>
</dbReference>
<reference evidence="5" key="1">
    <citation type="submission" date="2021-05" db="EMBL/GenBank/DDBJ databases">
        <title>The genome of the haptophyte Pavlova lutheri (Diacronema luteri, Pavlovales) - a model for lipid biosynthesis in eukaryotic algae.</title>
        <authorList>
            <person name="Hulatt C.J."/>
            <person name="Posewitz M.C."/>
        </authorList>
    </citation>
    <scope>NUCLEOTIDE SEQUENCE</scope>
    <source>
        <strain evidence="5">NIVA-4/92</strain>
    </source>
</reference>
<proteinExistence type="inferred from homology"/>
<dbReference type="InterPro" id="IPR004472">
    <property type="entry name" value="DTB_synth_BioD"/>
</dbReference>
<dbReference type="InterPro" id="IPR027417">
    <property type="entry name" value="P-loop_NTPase"/>
</dbReference>
<dbReference type="Gene3D" id="3.40.640.10">
    <property type="entry name" value="Type I PLP-dependent aspartate aminotransferase-like (Major domain)"/>
    <property type="match status" value="1"/>
</dbReference>
<evidence type="ECO:0000256" key="4">
    <source>
        <dbReference type="ARBA" id="ARBA00022898"/>
    </source>
</evidence>
<evidence type="ECO:0000256" key="1">
    <source>
        <dbReference type="ARBA" id="ARBA00004173"/>
    </source>
</evidence>
<keyword evidence="6" id="KW-1185">Reference proteome</keyword>
<evidence type="ECO:0000256" key="3">
    <source>
        <dbReference type="ARBA" id="ARBA00022679"/>
    </source>
</evidence>
<dbReference type="SUPFAM" id="SSF53383">
    <property type="entry name" value="PLP-dependent transferases"/>
    <property type="match status" value="1"/>
</dbReference>
<dbReference type="InterPro" id="IPR015424">
    <property type="entry name" value="PyrdxlP-dep_Trfase"/>
</dbReference>
<dbReference type="SUPFAM" id="SSF52540">
    <property type="entry name" value="P-loop containing nucleoside triphosphate hydrolases"/>
    <property type="match status" value="1"/>
</dbReference>
<dbReference type="PROSITE" id="PS00600">
    <property type="entry name" value="AA_TRANSFER_CLASS_3"/>
    <property type="match status" value="1"/>
</dbReference>
<keyword evidence="2" id="KW-0032">Aminotransferase</keyword>
<gene>
    <name evidence="5" type="ORF">KFE25_011059</name>
</gene>
<dbReference type="OMA" id="KGWASRA"/>
<dbReference type="Proteomes" id="UP000751190">
    <property type="component" value="Unassembled WGS sequence"/>
</dbReference>
<dbReference type="GO" id="GO:0005739">
    <property type="term" value="C:mitochondrion"/>
    <property type="evidence" value="ECO:0007669"/>
    <property type="project" value="UniProtKB-SubCell"/>
</dbReference>
<dbReference type="OrthoDB" id="425114at2759"/>
<dbReference type="InterPro" id="IPR049704">
    <property type="entry name" value="Aminotrans_3_PPA_site"/>
</dbReference>
<dbReference type="AlphaFoldDB" id="A0A8J6C7Q3"/>
<dbReference type="Pfam" id="PF13500">
    <property type="entry name" value="AAA_26"/>
    <property type="match status" value="1"/>
</dbReference>
<dbReference type="PANTHER" id="PTHR42684:SF3">
    <property type="entry name" value="ADENOSYLMETHIONINE-8-AMINO-7-OXONONANOATE AMINOTRANSFERASE"/>
    <property type="match status" value="1"/>
</dbReference>
<dbReference type="PANTHER" id="PTHR42684">
    <property type="entry name" value="ADENOSYLMETHIONINE-8-AMINO-7-OXONONANOATE AMINOTRANSFERASE"/>
    <property type="match status" value="1"/>
</dbReference>
<dbReference type="Pfam" id="PF00202">
    <property type="entry name" value="Aminotran_3"/>
    <property type="match status" value="2"/>
</dbReference>
<dbReference type="GO" id="GO:0030170">
    <property type="term" value="F:pyridoxal phosphate binding"/>
    <property type="evidence" value="ECO:0007669"/>
    <property type="project" value="InterPro"/>
</dbReference>
<evidence type="ECO:0000313" key="6">
    <source>
        <dbReference type="Proteomes" id="UP000751190"/>
    </source>
</evidence>
<organism evidence="5 6">
    <name type="scientific">Diacronema lutheri</name>
    <name type="common">Unicellular marine alga</name>
    <name type="synonym">Monochrysis lutheri</name>
    <dbReference type="NCBI Taxonomy" id="2081491"/>
    <lineage>
        <taxon>Eukaryota</taxon>
        <taxon>Haptista</taxon>
        <taxon>Haptophyta</taxon>
        <taxon>Pavlovophyceae</taxon>
        <taxon>Pavlovales</taxon>
        <taxon>Pavlovaceae</taxon>
        <taxon>Diacronema</taxon>
    </lineage>
</organism>